<proteinExistence type="inferred from homology"/>
<dbReference type="Gene3D" id="1.20.1250.20">
    <property type="entry name" value="MFS general substrate transporter like domains"/>
    <property type="match status" value="2"/>
</dbReference>
<dbReference type="GO" id="GO:0022857">
    <property type="term" value="F:transmembrane transporter activity"/>
    <property type="evidence" value="ECO:0007669"/>
    <property type="project" value="InterPro"/>
</dbReference>
<feature type="transmembrane region" description="Helical" evidence="3">
    <location>
        <begin position="201"/>
        <end position="221"/>
    </location>
</feature>
<dbReference type="OrthoDB" id="410267at2759"/>
<evidence type="ECO:0000256" key="2">
    <source>
        <dbReference type="ARBA" id="ARBA00006727"/>
    </source>
</evidence>
<evidence type="ECO:0008006" key="6">
    <source>
        <dbReference type="Google" id="ProtNLM"/>
    </source>
</evidence>
<sequence>MEINLTTETKTDLISNEDPISSETGVTMRAYELSEFPEGGFEAWMAVCAASTILAMSFGMYNTYGIYQSYYEEKYSATPSNIIGLIGAVQAALTYFTSLPSTIIMEYMGVQLIIALGGSLACTSFIILSFTNAIWQIFLVQGVLFGLGSGLMYIHATGVVMQYFNIKKAFAIGLIMSGASLAGVYWPIGIRNMINKLGFPWANRIVGFIFVPMTIFSYAYAKPRFATTPREVSRSVAKLNIKVLGVKNFWILNFSWLAFMLSLFPGLFYIDLFCVRANVSFALQQYSVAIINGCAIVFRIVPGFYADKIGRINMMIPSLFLSGIFPLVLWIPARGTAMTTAFIICWAAATGPPVALFPAVVGQLFQDTGDLYSYLTFFYLLASVSSLIGPVIAGTFIPRGTVNNTEGFDKLAIFCGILCLISGFFMLILRWRLTKVMVYIV</sequence>
<dbReference type="EMBL" id="SELW01000005">
    <property type="protein sequence ID" value="TID31399.1"/>
    <property type="molecule type" value="Genomic_DNA"/>
</dbReference>
<dbReference type="Proteomes" id="UP000307173">
    <property type="component" value="Unassembled WGS sequence"/>
</dbReference>
<comment type="similarity">
    <text evidence="2">Belongs to the major facilitator superfamily. Monocarboxylate porter (TC 2.A.1.13) family.</text>
</comment>
<feature type="transmembrane region" description="Helical" evidence="3">
    <location>
        <begin position="170"/>
        <end position="189"/>
    </location>
</feature>
<feature type="transmembrane region" description="Helical" evidence="3">
    <location>
        <begin position="142"/>
        <end position="164"/>
    </location>
</feature>
<keyword evidence="5" id="KW-1185">Reference proteome</keyword>
<reference evidence="4 5" key="1">
    <citation type="journal article" date="2019" name="Front. Genet.">
        <title>Whole-Genome Sequencing of the Opportunistic Yeast Pathogen Candida inconspicua Uncovers Its Hybrid Origin.</title>
        <authorList>
            <person name="Mixao V."/>
            <person name="Hansen A.P."/>
            <person name="Saus E."/>
            <person name="Boekhout T."/>
            <person name="Lass-Florl C."/>
            <person name="Gabaldon T."/>
        </authorList>
    </citation>
    <scope>NUCLEOTIDE SEQUENCE [LARGE SCALE GENOMIC DNA]</scope>
    <source>
        <strain evidence="4 5">CBS 180</strain>
    </source>
</reference>
<feature type="transmembrane region" description="Helical" evidence="3">
    <location>
        <begin position="312"/>
        <end position="331"/>
    </location>
</feature>
<dbReference type="AlphaFoldDB" id="A0A4T0X7H7"/>
<dbReference type="InterPro" id="IPR050327">
    <property type="entry name" value="Proton-linked_MCT"/>
</dbReference>
<feature type="transmembrane region" description="Helical" evidence="3">
    <location>
        <begin position="377"/>
        <end position="399"/>
    </location>
</feature>
<comment type="subcellular location">
    <subcellularLocation>
        <location evidence="1">Membrane</location>
        <topology evidence="1">Multi-pass membrane protein</topology>
    </subcellularLocation>
</comment>
<feature type="transmembrane region" description="Helical" evidence="3">
    <location>
        <begin position="249"/>
        <end position="274"/>
    </location>
</feature>
<comment type="caution">
    <text evidence="4">The sequence shown here is derived from an EMBL/GenBank/DDBJ whole genome shotgun (WGS) entry which is preliminary data.</text>
</comment>
<dbReference type="GO" id="GO:0016020">
    <property type="term" value="C:membrane"/>
    <property type="evidence" value="ECO:0007669"/>
    <property type="project" value="UniProtKB-SubCell"/>
</dbReference>
<dbReference type="Pfam" id="PF07690">
    <property type="entry name" value="MFS_1"/>
    <property type="match status" value="1"/>
</dbReference>
<dbReference type="PANTHER" id="PTHR11360">
    <property type="entry name" value="MONOCARBOXYLATE TRANSPORTER"/>
    <property type="match status" value="1"/>
</dbReference>
<evidence type="ECO:0000256" key="1">
    <source>
        <dbReference type="ARBA" id="ARBA00004141"/>
    </source>
</evidence>
<name>A0A4T0X7H7_9ASCO</name>
<feature type="transmembrane region" description="Helical" evidence="3">
    <location>
        <begin position="411"/>
        <end position="431"/>
    </location>
</feature>
<dbReference type="SUPFAM" id="SSF103473">
    <property type="entry name" value="MFS general substrate transporter"/>
    <property type="match status" value="1"/>
</dbReference>
<evidence type="ECO:0000313" key="4">
    <source>
        <dbReference type="EMBL" id="TID31399.1"/>
    </source>
</evidence>
<dbReference type="InterPro" id="IPR036259">
    <property type="entry name" value="MFS_trans_sf"/>
</dbReference>
<feature type="transmembrane region" description="Helical" evidence="3">
    <location>
        <begin position="286"/>
        <end position="306"/>
    </location>
</feature>
<feature type="transmembrane region" description="Helical" evidence="3">
    <location>
        <begin position="110"/>
        <end position="130"/>
    </location>
</feature>
<keyword evidence="3" id="KW-1133">Transmembrane helix</keyword>
<accession>A0A4T0X7H7</accession>
<gene>
    <name evidence="4" type="ORF">CANINC_000028</name>
</gene>
<evidence type="ECO:0000256" key="3">
    <source>
        <dbReference type="SAM" id="Phobius"/>
    </source>
</evidence>
<feature type="transmembrane region" description="Helical" evidence="3">
    <location>
        <begin position="82"/>
        <end position="104"/>
    </location>
</feature>
<protein>
    <recommendedName>
        <fullName evidence="6">Major facilitator superfamily (MFS) profile domain-containing protein</fullName>
    </recommendedName>
</protein>
<feature type="transmembrane region" description="Helical" evidence="3">
    <location>
        <begin position="343"/>
        <end position="365"/>
    </location>
</feature>
<organism evidence="4 5">
    <name type="scientific">Pichia inconspicua</name>
    <dbReference type="NCBI Taxonomy" id="52247"/>
    <lineage>
        <taxon>Eukaryota</taxon>
        <taxon>Fungi</taxon>
        <taxon>Dikarya</taxon>
        <taxon>Ascomycota</taxon>
        <taxon>Saccharomycotina</taxon>
        <taxon>Pichiomycetes</taxon>
        <taxon>Pichiales</taxon>
        <taxon>Pichiaceae</taxon>
        <taxon>Pichia</taxon>
    </lineage>
</organism>
<keyword evidence="3" id="KW-0472">Membrane</keyword>
<dbReference type="PANTHER" id="PTHR11360:SF319">
    <property type="entry name" value="MAJOR FACILITATOR SUPERFAMILY (MFS) PROFILE DOMAIN-CONTAINING PROTEIN"/>
    <property type="match status" value="1"/>
</dbReference>
<keyword evidence="3" id="KW-0812">Transmembrane</keyword>
<feature type="transmembrane region" description="Helical" evidence="3">
    <location>
        <begin position="43"/>
        <end position="61"/>
    </location>
</feature>
<evidence type="ECO:0000313" key="5">
    <source>
        <dbReference type="Proteomes" id="UP000307173"/>
    </source>
</evidence>
<dbReference type="InterPro" id="IPR011701">
    <property type="entry name" value="MFS"/>
</dbReference>